<evidence type="ECO:0000259" key="1">
    <source>
        <dbReference type="Pfam" id="PF17973"/>
    </source>
</evidence>
<gene>
    <name evidence="2" type="ORF">ACFL6M_05715</name>
</gene>
<dbReference type="PANTHER" id="PTHR40094">
    <property type="entry name" value="ALPHA-2-MACROGLOBULIN HOMOLOG"/>
    <property type="match status" value="1"/>
</dbReference>
<dbReference type="SUPFAM" id="SSF48239">
    <property type="entry name" value="Terpenoid cyclases/Protein prenyltransferases"/>
    <property type="match status" value="1"/>
</dbReference>
<dbReference type="InterPro" id="IPR008930">
    <property type="entry name" value="Terpenoid_cyclase/PrenylTrfase"/>
</dbReference>
<dbReference type="InterPro" id="IPR051802">
    <property type="entry name" value="YfhM-like"/>
</dbReference>
<dbReference type="Proteomes" id="UP001593833">
    <property type="component" value="Unassembled WGS sequence"/>
</dbReference>
<proteinExistence type="predicted"/>
<sequence>AVQPYRELSDTYGSDVRDLAMILETLILLGDYQRAKPIADEVAEALSSGWHSTQTTAYALLSIARFATQSGTSDRLQFKYGVDADTMTVVFTDKPMVCIEQSHIDTGGHRLVLTNTSEGMLFARLIMTGIPPIGTERPSSNGMQIDVDYLDMDGEPINPGRIEQGTDFQARVNLTHTGRRASYDEVALSQIFPSGWEIHNERLDPSQQETNKDVEYRDIRDDRVYSYFDLKRRRAMVITTMLHATYGGRFYLPMVEAEAMYDATINARVMGQWVEVVPAREEQ</sequence>
<dbReference type="PANTHER" id="PTHR40094:SF1">
    <property type="entry name" value="UBIQUITIN DOMAIN-CONTAINING PROTEIN"/>
    <property type="match status" value="1"/>
</dbReference>
<accession>A0ABV6YLN0</accession>
<keyword evidence="3" id="KW-1185">Reference proteome</keyword>
<feature type="non-terminal residue" evidence="2">
    <location>
        <position position="1"/>
    </location>
</feature>
<organism evidence="2 3">
    <name type="scientific">Eiseniibacteriota bacterium</name>
    <dbReference type="NCBI Taxonomy" id="2212470"/>
    <lineage>
        <taxon>Bacteria</taxon>
        <taxon>Candidatus Eiseniibacteriota</taxon>
    </lineage>
</organism>
<evidence type="ECO:0000313" key="2">
    <source>
        <dbReference type="EMBL" id="MFC1573079.1"/>
    </source>
</evidence>
<comment type="caution">
    <text evidence="2">The sequence shown here is derived from an EMBL/GenBank/DDBJ whole genome shotgun (WGS) entry which is preliminary data.</text>
</comment>
<dbReference type="Pfam" id="PF17973">
    <property type="entry name" value="bMG10"/>
    <property type="match status" value="1"/>
</dbReference>
<evidence type="ECO:0000313" key="3">
    <source>
        <dbReference type="Proteomes" id="UP001593833"/>
    </source>
</evidence>
<feature type="domain" description="Bacterial alpha-2-macroglobulin MG10" evidence="1">
    <location>
        <begin position="142"/>
        <end position="262"/>
    </location>
</feature>
<reference evidence="2 3" key="1">
    <citation type="submission" date="2024-09" db="EMBL/GenBank/DDBJ databases">
        <authorList>
            <person name="D'Angelo T."/>
        </authorList>
    </citation>
    <scope>NUCLEOTIDE SEQUENCE [LARGE SCALE GENOMIC DNA]</scope>
    <source>
        <strain evidence="2">SAG AM-320-E07</strain>
    </source>
</reference>
<name>A0ABV6YLN0_UNCEI</name>
<dbReference type="EMBL" id="JBHPKH010000071">
    <property type="protein sequence ID" value="MFC1573079.1"/>
    <property type="molecule type" value="Genomic_DNA"/>
</dbReference>
<dbReference type="InterPro" id="IPR041246">
    <property type="entry name" value="Bact_MG10"/>
</dbReference>
<protein>
    <recommendedName>
        <fullName evidence="1">Bacterial alpha-2-macroglobulin MG10 domain-containing protein</fullName>
    </recommendedName>
</protein>